<dbReference type="GeneID" id="20521582"/>
<dbReference type="EMBL" id="CP003524">
    <property type="protein sequence ID" value="AFN83274.1"/>
    <property type="molecule type" value="Genomic_DNA"/>
</dbReference>
<sequence length="241" mass="27836">MRERSHPYSLLRKKFVKTMSKEKPKIDVWTAEDRQKNRLPTRGVNIDVKDVVEERPVNSSNPPIIGEKVLIKPYKGFSMDEFLSSVLEKERGLRFNFSLINSVILQFLDHGSIRSILSIESIFRAAKELPLVLISGYIYLEKYVKKAGIVFYDCKKLIKFFFGCCLIGSKFIYDTRHPDDLFFVGISPAEIFRIEGSILSAIDYDLEISNDDIRKVILQNKASLSNKEHLNAQFNRAIRTH</sequence>
<evidence type="ECO:0000313" key="1">
    <source>
        <dbReference type="EMBL" id="AFN83274.1"/>
    </source>
</evidence>
<proteinExistence type="predicted"/>
<dbReference type="VEuPathDB" id="MicrosporidiaDB:EROM_070230"/>
<evidence type="ECO:0000313" key="2">
    <source>
        <dbReference type="Proteomes" id="UP000010094"/>
    </source>
</evidence>
<dbReference type="KEGG" id="ero:EROM_070230"/>
<reference evidence="1 2" key="1">
    <citation type="journal article" date="2012" name="Proc. Natl. Acad. Sci. U.S.A.">
        <title>Gain and loss of multiple functionally related, horizontally transferred genes in the reduced genomes of two microsporidian parasites.</title>
        <authorList>
            <person name="Pombert J.-F."/>
            <person name="Selman M."/>
            <person name="Burki F."/>
            <person name="Bardell F.T."/>
            <person name="Farinelli L."/>
            <person name="Solter L.F."/>
            <person name="Whitman D.W."/>
            <person name="Weiss L.M."/>
            <person name="Corradi N."/>
            <person name="Keeling P.J."/>
        </authorList>
    </citation>
    <scope>NUCLEOTIDE SEQUENCE [LARGE SCALE GENOMIC DNA]</scope>
    <source>
        <strain evidence="1 2">SJ-2008</strain>
    </source>
</reference>
<accession>I7AND7</accession>
<gene>
    <name evidence="1" type="ordered locus">EROM_070230</name>
</gene>
<dbReference type="HOGENOM" id="CLU_1102770_0_0_1"/>
<organism evidence="1 2">
    <name type="scientific">Encephalitozoon romaleae (strain SJ-2008)</name>
    <name type="common">Microsporidian parasite</name>
    <dbReference type="NCBI Taxonomy" id="1178016"/>
    <lineage>
        <taxon>Eukaryota</taxon>
        <taxon>Fungi</taxon>
        <taxon>Fungi incertae sedis</taxon>
        <taxon>Microsporidia</taxon>
        <taxon>Unikaryonidae</taxon>
        <taxon>Encephalitozoon</taxon>
    </lineage>
</organism>
<protein>
    <submittedName>
        <fullName evidence="1">Uncharacterized protein</fullName>
    </submittedName>
</protein>
<dbReference type="OrthoDB" id="2192556at2759"/>
<keyword evidence="2" id="KW-1185">Reference proteome</keyword>
<dbReference type="AlphaFoldDB" id="I7AND7"/>
<name>I7AND7_ENCRO</name>
<dbReference type="Proteomes" id="UP000010094">
    <property type="component" value="Chromosome VII"/>
</dbReference>
<dbReference type="Gene3D" id="1.10.472.10">
    <property type="entry name" value="Cyclin-like"/>
    <property type="match status" value="1"/>
</dbReference>
<dbReference type="RefSeq" id="XP_009264771.1">
    <property type="nucleotide sequence ID" value="XM_009266496.1"/>
</dbReference>